<dbReference type="Gene3D" id="3.40.50.200">
    <property type="entry name" value="Peptidase S8/S53 domain"/>
    <property type="match status" value="1"/>
</dbReference>
<dbReference type="CDD" id="cd04056">
    <property type="entry name" value="Peptidases_S53"/>
    <property type="match status" value="1"/>
</dbReference>
<feature type="signal peptide" evidence="8">
    <location>
        <begin position="1"/>
        <end position="17"/>
    </location>
</feature>
<keyword evidence="3" id="KW-0479">Metal-binding</keyword>
<evidence type="ECO:0000256" key="8">
    <source>
        <dbReference type="SAM" id="SignalP"/>
    </source>
</evidence>
<dbReference type="SMART" id="SM00944">
    <property type="entry name" value="Pro-kuma_activ"/>
    <property type="match status" value="1"/>
</dbReference>
<keyword evidence="4" id="KW-0378">Hydrolase</keyword>
<name>A0A8J3IIK5_9CHLR</name>
<dbReference type="InterPro" id="IPR030400">
    <property type="entry name" value="Sedolisin_dom"/>
</dbReference>
<dbReference type="GO" id="GO:0046872">
    <property type="term" value="F:metal ion binding"/>
    <property type="evidence" value="ECO:0007669"/>
    <property type="project" value="UniProtKB-KW"/>
</dbReference>
<evidence type="ECO:0000256" key="5">
    <source>
        <dbReference type="ARBA" id="ARBA00022825"/>
    </source>
</evidence>
<dbReference type="Proteomes" id="UP000597444">
    <property type="component" value="Unassembled WGS sequence"/>
</dbReference>
<evidence type="ECO:0000256" key="6">
    <source>
        <dbReference type="ARBA" id="ARBA00022837"/>
    </source>
</evidence>
<dbReference type="EMBL" id="BNJK01000001">
    <property type="protein sequence ID" value="GHO91425.1"/>
    <property type="molecule type" value="Genomic_DNA"/>
</dbReference>
<keyword evidence="2" id="KW-0645">Protease</keyword>
<keyword evidence="6" id="KW-0106">Calcium</keyword>
<protein>
    <submittedName>
        <fullName evidence="10">Pseudomonapepsin</fullName>
    </submittedName>
</protein>
<evidence type="ECO:0000313" key="11">
    <source>
        <dbReference type="Proteomes" id="UP000597444"/>
    </source>
</evidence>
<comment type="cofactor">
    <cofactor evidence="1">
        <name>Ca(2+)</name>
        <dbReference type="ChEBI" id="CHEBI:29108"/>
    </cofactor>
</comment>
<accession>A0A8J3IIK5</accession>
<dbReference type="InterPro" id="IPR050819">
    <property type="entry name" value="Tripeptidyl-peptidase_I"/>
</dbReference>
<dbReference type="PANTHER" id="PTHR14218">
    <property type="entry name" value="PROTEASE S8 TRIPEPTIDYL PEPTIDASE I CLN2"/>
    <property type="match status" value="1"/>
</dbReference>
<evidence type="ECO:0000256" key="4">
    <source>
        <dbReference type="ARBA" id="ARBA00022801"/>
    </source>
</evidence>
<dbReference type="GO" id="GO:0006508">
    <property type="term" value="P:proteolysis"/>
    <property type="evidence" value="ECO:0007669"/>
    <property type="project" value="UniProtKB-KW"/>
</dbReference>
<proteinExistence type="predicted"/>
<dbReference type="GO" id="GO:0004252">
    <property type="term" value="F:serine-type endopeptidase activity"/>
    <property type="evidence" value="ECO:0007669"/>
    <property type="project" value="InterPro"/>
</dbReference>
<dbReference type="PROSITE" id="PS51695">
    <property type="entry name" value="SEDOLISIN"/>
    <property type="match status" value="1"/>
</dbReference>
<evidence type="ECO:0000313" key="10">
    <source>
        <dbReference type="EMBL" id="GHO91425.1"/>
    </source>
</evidence>
<evidence type="ECO:0000256" key="7">
    <source>
        <dbReference type="ARBA" id="ARBA00023145"/>
    </source>
</evidence>
<evidence type="ECO:0000259" key="9">
    <source>
        <dbReference type="PROSITE" id="PS51695"/>
    </source>
</evidence>
<evidence type="ECO:0000256" key="3">
    <source>
        <dbReference type="ARBA" id="ARBA00022723"/>
    </source>
</evidence>
<organism evidence="10 11">
    <name type="scientific">Reticulibacter mediterranei</name>
    <dbReference type="NCBI Taxonomy" id="2778369"/>
    <lineage>
        <taxon>Bacteria</taxon>
        <taxon>Bacillati</taxon>
        <taxon>Chloroflexota</taxon>
        <taxon>Ktedonobacteria</taxon>
        <taxon>Ktedonobacterales</taxon>
        <taxon>Reticulibacteraceae</taxon>
        <taxon>Reticulibacter</taxon>
    </lineage>
</organism>
<dbReference type="GO" id="GO:0008240">
    <property type="term" value="F:tripeptidyl-peptidase activity"/>
    <property type="evidence" value="ECO:0007669"/>
    <property type="project" value="TreeGrafter"/>
</dbReference>
<dbReference type="PANTHER" id="PTHR14218:SF15">
    <property type="entry name" value="TRIPEPTIDYL-PEPTIDASE 1"/>
    <property type="match status" value="1"/>
</dbReference>
<dbReference type="SUPFAM" id="SSF52743">
    <property type="entry name" value="Subtilisin-like"/>
    <property type="match status" value="1"/>
</dbReference>
<dbReference type="AlphaFoldDB" id="A0A8J3IIK5"/>
<comment type="caution">
    <text evidence="10">The sequence shown here is derived from an EMBL/GenBank/DDBJ whole genome shotgun (WGS) entry which is preliminary data.</text>
</comment>
<gene>
    <name evidence="10" type="ORF">KSF_014730</name>
</gene>
<dbReference type="Pfam" id="PF09286">
    <property type="entry name" value="Pro-kuma_activ"/>
    <property type="match status" value="1"/>
</dbReference>
<evidence type="ECO:0000256" key="2">
    <source>
        <dbReference type="ARBA" id="ARBA00022670"/>
    </source>
</evidence>
<keyword evidence="11" id="KW-1185">Reference proteome</keyword>
<dbReference type="InterPro" id="IPR015366">
    <property type="entry name" value="S53_propep"/>
</dbReference>
<keyword evidence="5" id="KW-0720">Serine protease</keyword>
<keyword evidence="8" id="KW-0732">Signal</keyword>
<reference evidence="10" key="1">
    <citation type="submission" date="2020-10" db="EMBL/GenBank/DDBJ databases">
        <title>Taxonomic study of unclassified bacteria belonging to the class Ktedonobacteria.</title>
        <authorList>
            <person name="Yabe S."/>
            <person name="Wang C.M."/>
            <person name="Zheng Y."/>
            <person name="Sakai Y."/>
            <person name="Cavaletti L."/>
            <person name="Monciardini P."/>
            <person name="Donadio S."/>
        </authorList>
    </citation>
    <scope>NUCLEOTIDE SEQUENCE</scope>
    <source>
        <strain evidence="10">ID150040</strain>
    </source>
</reference>
<sequence length="583" mass="62734">MLSVLGLLLFLFPLVTACGGNDSGNAKPTPTPANTSTANTLTTLDLGLPQKALSAPVVGKLSDDQKMHVGVTFKSNQAALDQMDKHKVKVGEKQSSADLAKQLGISEETYQKVKSYFGVEDATVNIGKLRTNITIDAKAKTFASLLHTSFVLHKLDGRTYYTPDPANPPKVPKLVADNVLAVTGLDNYSRPPQHTFHAQAQQRTATLQAHASVDCQASGDSLVPSQVSHAYGYDQFWKQGWHGEKLNVNFVEIDGVSRTDLENYFACVDYKGKVGVVTIGDTIPNPGGETQLDVEMVAGLAPAVNMMVYQTDISQEQDAGWTKINDALTKIIDDNADNKDSASVVSISLGMAEDYMTIGDLRAVRQSLEILTKAEHMTVFVSSGDCGAFTSRVYGNLSVSYPASDPSVVAVGGTILGVDNKGQRVGEVAWADGTNKSKCENQWGTGGGLSVIFNKPSWQQGAGVKNRYSNNMRQIPDVSAVAYNLAVYFEGQWISVGGTSAAAPIWAAGMILMNQGLIEDKQVYVYGNDLFYEIQNNQGSMHPLYDVTKGNNLYYPTTAGWDYPTGLGSPNLPNLFLAISKSV</sequence>
<evidence type="ECO:0000256" key="1">
    <source>
        <dbReference type="ARBA" id="ARBA00001913"/>
    </source>
</evidence>
<feature type="chain" id="PRO_5035279911" evidence="8">
    <location>
        <begin position="18"/>
        <end position="583"/>
    </location>
</feature>
<dbReference type="InterPro" id="IPR036852">
    <property type="entry name" value="Peptidase_S8/S53_dom_sf"/>
</dbReference>
<keyword evidence="7" id="KW-0865">Zymogen</keyword>
<feature type="domain" description="Peptidase S53" evidence="9">
    <location>
        <begin position="221"/>
        <end position="582"/>
    </location>
</feature>
<dbReference type="SUPFAM" id="SSF54897">
    <property type="entry name" value="Protease propeptides/inhibitors"/>
    <property type="match status" value="1"/>
</dbReference>